<keyword evidence="2" id="KW-1133">Transmembrane helix</keyword>
<dbReference type="Proteomes" id="UP000469430">
    <property type="component" value="Unassembled WGS sequence"/>
</dbReference>
<comment type="caution">
    <text evidence="4">The sequence shown here is derived from an EMBL/GenBank/DDBJ whole genome shotgun (WGS) entry which is preliminary data.</text>
</comment>
<organism evidence="4 5">
    <name type="scientific">Croceibacterium xixiisoli</name>
    <dbReference type="NCBI Taxonomy" id="1476466"/>
    <lineage>
        <taxon>Bacteria</taxon>
        <taxon>Pseudomonadati</taxon>
        <taxon>Pseudomonadota</taxon>
        <taxon>Alphaproteobacteria</taxon>
        <taxon>Sphingomonadales</taxon>
        <taxon>Erythrobacteraceae</taxon>
        <taxon>Croceibacterium</taxon>
    </lineage>
</organism>
<name>A0A6I4TXS8_9SPHN</name>
<feature type="compositionally biased region" description="Polar residues" evidence="1">
    <location>
        <begin position="181"/>
        <end position="192"/>
    </location>
</feature>
<keyword evidence="5" id="KW-1185">Reference proteome</keyword>
<evidence type="ECO:0000256" key="2">
    <source>
        <dbReference type="SAM" id="Phobius"/>
    </source>
</evidence>
<evidence type="ECO:0000256" key="1">
    <source>
        <dbReference type="SAM" id="MobiDB-lite"/>
    </source>
</evidence>
<gene>
    <name evidence="4" type="ORF">GRI97_13275</name>
</gene>
<evidence type="ECO:0000313" key="4">
    <source>
        <dbReference type="EMBL" id="MXO99959.1"/>
    </source>
</evidence>
<dbReference type="EMBL" id="WTYJ01000002">
    <property type="protein sequence ID" value="MXO99959.1"/>
    <property type="molecule type" value="Genomic_DNA"/>
</dbReference>
<evidence type="ECO:0000259" key="3">
    <source>
        <dbReference type="Pfam" id="PF07811"/>
    </source>
</evidence>
<protein>
    <submittedName>
        <fullName evidence="4">Pilus assembly protein</fullName>
    </submittedName>
</protein>
<dbReference type="OrthoDB" id="7306064at2"/>
<feature type="domain" description="TadE-like" evidence="3">
    <location>
        <begin position="18"/>
        <end position="60"/>
    </location>
</feature>
<dbReference type="InterPro" id="IPR012495">
    <property type="entry name" value="TadE-like_dom"/>
</dbReference>
<keyword evidence="2" id="KW-0472">Membrane</keyword>
<sequence>MLDRCRKTSAALARDTSGATIVEFGFVAPIFVIMLLGIFELGHVVMAQATLQGAVQQAARDTTLETGLGNYQAIDDHVEAMLKTTIPNAEVSFDRRNYHTFSDVGRPEDYVDANRNGVYDPNECFTDINNNGQWDADMGREGIGGADDVVFYTVTVAYDRLFPIGNFLGWSDTNTMSSSTVLRNQPYGSQSERAGKQICRGN</sequence>
<dbReference type="Pfam" id="PF07811">
    <property type="entry name" value="TadE"/>
    <property type="match status" value="1"/>
</dbReference>
<accession>A0A6I4TXS8</accession>
<proteinExistence type="predicted"/>
<reference evidence="4 5" key="1">
    <citation type="submission" date="2019-12" db="EMBL/GenBank/DDBJ databases">
        <title>Genomic-based taxomic classification of the family Erythrobacteraceae.</title>
        <authorList>
            <person name="Xu L."/>
        </authorList>
    </citation>
    <scope>NUCLEOTIDE SEQUENCE [LARGE SCALE GENOMIC DNA]</scope>
    <source>
        <strain evidence="4 5">S36</strain>
    </source>
</reference>
<dbReference type="AlphaFoldDB" id="A0A6I4TXS8"/>
<evidence type="ECO:0000313" key="5">
    <source>
        <dbReference type="Proteomes" id="UP000469430"/>
    </source>
</evidence>
<feature type="transmembrane region" description="Helical" evidence="2">
    <location>
        <begin position="21"/>
        <end position="39"/>
    </location>
</feature>
<feature type="region of interest" description="Disordered" evidence="1">
    <location>
        <begin position="181"/>
        <end position="202"/>
    </location>
</feature>
<keyword evidence="2" id="KW-0812">Transmembrane</keyword>